<accession>A0AAW3TSF1</accession>
<evidence type="ECO:0000313" key="2">
    <source>
        <dbReference type="Proteomes" id="UP000528945"/>
    </source>
</evidence>
<dbReference type="EMBL" id="JACIDB010000004">
    <property type="protein sequence ID" value="MBB3876113.1"/>
    <property type="molecule type" value="Genomic_DNA"/>
</dbReference>
<keyword evidence="2" id="KW-1185">Reference proteome</keyword>
<evidence type="ECO:0000313" key="1">
    <source>
        <dbReference type="EMBL" id="MBB3876113.1"/>
    </source>
</evidence>
<gene>
    <name evidence="1" type="ORF">GGR47_002359</name>
</gene>
<protein>
    <submittedName>
        <fullName evidence="1">Uncharacterized protein</fullName>
    </submittedName>
</protein>
<dbReference type="AlphaFoldDB" id="A0AAW3TSF1"/>
<organism evidence="1 2">
    <name type="scientific">Sphingomonas aquatilis</name>
    <dbReference type="NCBI Taxonomy" id="93063"/>
    <lineage>
        <taxon>Bacteria</taxon>
        <taxon>Pseudomonadati</taxon>
        <taxon>Pseudomonadota</taxon>
        <taxon>Alphaproteobacteria</taxon>
        <taxon>Sphingomonadales</taxon>
        <taxon>Sphingomonadaceae</taxon>
        <taxon>Sphingomonas</taxon>
    </lineage>
</organism>
<dbReference type="RefSeq" id="WP_167509700.1">
    <property type="nucleotide sequence ID" value="NZ_JACIDB010000004.1"/>
</dbReference>
<name>A0AAW3TSF1_9SPHN</name>
<proteinExistence type="predicted"/>
<comment type="caution">
    <text evidence="1">The sequence shown here is derived from an EMBL/GenBank/DDBJ whole genome shotgun (WGS) entry which is preliminary data.</text>
</comment>
<reference evidence="1 2" key="1">
    <citation type="submission" date="2020-08" db="EMBL/GenBank/DDBJ databases">
        <title>Genomic Encyclopedia of Type Strains, Phase IV (KMG-IV): sequencing the most valuable type-strain genomes for metagenomic binning, comparative biology and taxonomic classification.</title>
        <authorList>
            <person name="Goeker M."/>
        </authorList>
    </citation>
    <scope>NUCLEOTIDE SEQUENCE [LARGE SCALE GENOMIC DNA]</scope>
    <source>
        <strain evidence="1 2">DSM 15581</strain>
    </source>
</reference>
<dbReference type="Proteomes" id="UP000528945">
    <property type="component" value="Unassembled WGS sequence"/>
</dbReference>
<sequence>MSAHTTEAQAKIVRDAAKAIAGLTTNPRVMTALMTLTIADDETLAAFARKIR</sequence>